<dbReference type="Proteomes" id="UP000694036">
    <property type="component" value="Chromosome"/>
</dbReference>
<protein>
    <submittedName>
        <fullName evidence="1">Uncharacterized protein</fullName>
    </submittedName>
</protein>
<reference evidence="1 2" key="1">
    <citation type="journal article" date="2021" name="Environ. Microbiol.">
        <title>New insights into the diversity and evolution of the archaeal mobilome from three complete genomes of Saccharolobus shibatae.</title>
        <authorList>
            <person name="Medvedeva S."/>
            <person name="Brandt D."/>
            <person name="Cvirkaite-Krupovic V."/>
            <person name="Liu Y."/>
            <person name="Severinov K."/>
            <person name="Ishino S."/>
            <person name="Ishino Y."/>
            <person name="Prangishvili D."/>
            <person name="Kalinowski J."/>
            <person name="Krupovic M."/>
        </authorList>
    </citation>
    <scope>NUCLEOTIDE SEQUENCE [LARGE SCALE GENOMIC DNA]</scope>
    <source>
        <strain evidence="1 2">S38A</strain>
    </source>
</reference>
<name>A0A8F5GZT0_9CREN</name>
<organism evidence="1 2">
    <name type="scientific">Saccharolobus shibatae</name>
    <dbReference type="NCBI Taxonomy" id="2286"/>
    <lineage>
        <taxon>Archaea</taxon>
        <taxon>Thermoproteota</taxon>
        <taxon>Thermoprotei</taxon>
        <taxon>Sulfolobales</taxon>
        <taxon>Sulfolobaceae</taxon>
        <taxon>Saccharolobus</taxon>
    </lineage>
</organism>
<gene>
    <name evidence="1" type="ORF">J5U22_01992</name>
</gene>
<dbReference type="AlphaFoldDB" id="A0A8F5GZT0"/>
<evidence type="ECO:0000313" key="2">
    <source>
        <dbReference type="Proteomes" id="UP000694036"/>
    </source>
</evidence>
<proteinExistence type="predicted"/>
<dbReference type="EMBL" id="CP077713">
    <property type="protein sequence ID" value="QXJ35445.1"/>
    <property type="molecule type" value="Genomic_DNA"/>
</dbReference>
<keyword evidence="2" id="KW-1185">Reference proteome</keyword>
<accession>A0A8F5GZT0</accession>
<evidence type="ECO:0000313" key="1">
    <source>
        <dbReference type="EMBL" id="QXJ35445.1"/>
    </source>
</evidence>
<sequence length="51" mass="6117">MMSSLSYKLIKLTDLHKEKVLKIDTLIYVWNIRNRVYSLMMALCVRTFISH</sequence>